<dbReference type="AlphaFoldDB" id="A0AAE1DKZ0"/>
<sequence length="70" mass="8017">MEIDLDTNVCTLSESRTERRFNSDDPDCPASSTANWRGAWTPHYGRRAGALRRFSHCPGALNDLSYWDIR</sequence>
<keyword evidence="2" id="KW-1185">Reference proteome</keyword>
<protein>
    <submittedName>
        <fullName evidence="1">Uncharacterized protein</fullName>
    </submittedName>
</protein>
<comment type="caution">
    <text evidence="1">The sequence shown here is derived from an EMBL/GenBank/DDBJ whole genome shotgun (WGS) entry which is preliminary data.</text>
</comment>
<evidence type="ECO:0000313" key="1">
    <source>
        <dbReference type="EMBL" id="KAK3773640.1"/>
    </source>
</evidence>
<evidence type="ECO:0000313" key="2">
    <source>
        <dbReference type="Proteomes" id="UP001283361"/>
    </source>
</evidence>
<gene>
    <name evidence="1" type="ORF">RRG08_000341</name>
</gene>
<dbReference type="EMBL" id="JAWDGP010003521">
    <property type="protein sequence ID" value="KAK3773640.1"/>
    <property type="molecule type" value="Genomic_DNA"/>
</dbReference>
<name>A0AAE1DKZ0_9GAST</name>
<reference evidence="1" key="1">
    <citation type="journal article" date="2023" name="G3 (Bethesda)">
        <title>A reference genome for the long-term kleptoplast-retaining sea slug Elysia crispata morphotype clarki.</title>
        <authorList>
            <person name="Eastman K.E."/>
            <person name="Pendleton A.L."/>
            <person name="Shaikh M.A."/>
            <person name="Suttiyut T."/>
            <person name="Ogas R."/>
            <person name="Tomko P."/>
            <person name="Gavelis G."/>
            <person name="Widhalm J.R."/>
            <person name="Wisecaver J.H."/>
        </authorList>
    </citation>
    <scope>NUCLEOTIDE SEQUENCE</scope>
    <source>
        <strain evidence="1">ECLA1</strain>
    </source>
</reference>
<proteinExistence type="predicted"/>
<accession>A0AAE1DKZ0</accession>
<dbReference type="Proteomes" id="UP001283361">
    <property type="component" value="Unassembled WGS sequence"/>
</dbReference>
<organism evidence="1 2">
    <name type="scientific">Elysia crispata</name>
    <name type="common">lettuce slug</name>
    <dbReference type="NCBI Taxonomy" id="231223"/>
    <lineage>
        <taxon>Eukaryota</taxon>
        <taxon>Metazoa</taxon>
        <taxon>Spiralia</taxon>
        <taxon>Lophotrochozoa</taxon>
        <taxon>Mollusca</taxon>
        <taxon>Gastropoda</taxon>
        <taxon>Heterobranchia</taxon>
        <taxon>Euthyneura</taxon>
        <taxon>Panpulmonata</taxon>
        <taxon>Sacoglossa</taxon>
        <taxon>Placobranchoidea</taxon>
        <taxon>Plakobranchidae</taxon>
        <taxon>Elysia</taxon>
    </lineage>
</organism>